<evidence type="ECO:0000256" key="8">
    <source>
        <dbReference type="ARBA" id="ARBA00023015"/>
    </source>
</evidence>
<name>A0AAD2P099_ECOLX</name>
<evidence type="ECO:0000256" key="3">
    <source>
        <dbReference type="ARBA" id="ARBA00022741"/>
    </source>
</evidence>
<dbReference type="InterPro" id="IPR029056">
    <property type="entry name" value="Ribokinase-like"/>
</dbReference>
<evidence type="ECO:0000256" key="7">
    <source>
        <dbReference type="ARBA" id="ARBA00022958"/>
    </source>
</evidence>
<keyword evidence="2" id="KW-0479">Metal-binding</keyword>
<dbReference type="GO" id="GO:0003700">
    <property type="term" value="F:DNA-binding transcription factor activity"/>
    <property type="evidence" value="ECO:0007669"/>
    <property type="project" value="InterPro"/>
</dbReference>
<dbReference type="GO" id="GO:0005829">
    <property type="term" value="C:cytosol"/>
    <property type="evidence" value="ECO:0007669"/>
    <property type="project" value="TreeGrafter"/>
</dbReference>
<evidence type="ECO:0000256" key="5">
    <source>
        <dbReference type="ARBA" id="ARBA00022840"/>
    </source>
</evidence>
<keyword evidence="6" id="KW-0460">Magnesium</keyword>
<reference evidence="12 13" key="1">
    <citation type="submission" date="2019-02" db="EMBL/GenBank/DDBJ databases">
        <authorList>
            <consortium name="GenomeTrakr network: Whole genome sequencing for foodborne pathogen traceback"/>
        </authorList>
    </citation>
    <scope>NUCLEOTIDE SEQUENCE [LARGE SCALE GENOMIC DNA]</scope>
    <source>
        <strain evidence="12 13">PSU-1735</strain>
    </source>
</reference>
<dbReference type="Pfam" id="PF08220">
    <property type="entry name" value="HTH_DeoR"/>
    <property type="match status" value="1"/>
</dbReference>
<evidence type="ECO:0000259" key="11">
    <source>
        <dbReference type="PROSITE" id="PS51000"/>
    </source>
</evidence>
<evidence type="ECO:0000256" key="1">
    <source>
        <dbReference type="ARBA" id="ARBA00022679"/>
    </source>
</evidence>
<dbReference type="InterPro" id="IPR001034">
    <property type="entry name" value="DeoR_HTH"/>
</dbReference>
<dbReference type="InterPro" id="IPR002139">
    <property type="entry name" value="Ribo/fructo_kinase"/>
</dbReference>
<gene>
    <name evidence="12" type="ORF">EIG44_26915</name>
</gene>
<dbReference type="InterPro" id="IPR036388">
    <property type="entry name" value="WH-like_DNA-bd_sf"/>
</dbReference>
<dbReference type="GO" id="GO:0006014">
    <property type="term" value="P:D-ribose metabolic process"/>
    <property type="evidence" value="ECO:0007669"/>
    <property type="project" value="InterPro"/>
</dbReference>
<keyword evidence="4" id="KW-0418">Kinase</keyword>
<keyword evidence="9" id="KW-0804">Transcription</keyword>
<dbReference type="EMBL" id="AASBBO010000088">
    <property type="protein sequence ID" value="EFA5394962.1"/>
    <property type="molecule type" value="Genomic_DNA"/>
</dbReference>
<dbReference type="InterPro" id="IPR011611">
    <property type="entry name" value="PfkB_dom"/>
</dbReference>
<dbReference type="PANTHER" id="PTHR10584:SF166">
    <property type="entry name" value="RIBOKINASE"/>
    <property type="match status" value="1"/>
</dbReference>
<keyword evidence="3" id="KW-0547">Nucleotide-binding</keyword>
<dbReference type="AlphaFoldDB" id="A0AAD2P099"/>
<dbReference type="Proteomes" id="UP000561849">
    <property type="component" value="Unassembled WGS sequence"/>
</dbReference>
<dbReference type="SMART" id="SM00420">
    <property type="entry name" value="HTH_DEOR"/>
    <property type="match status" value="1"/>
</dbReference>
<dbReference type="InterPro" id="IPR011877">
    <property type="entry name" value="Ribokinase"/>
</dbReference>
<evidence type="ECO:0000256" key="9">
    <source>
        <dbReference type="ARBA" id="ARBA00023163"/>
    </source>
</evidence>
<dbReference type="GO" id="GO:0005524">
    <property type="term" value="F:ATP binding"/>
    <property type="evidence" value="ECO:0007669"/>
    <property type="project" value="UniProtKB-KW"/>
</dbReference>
<dbReference type="SUPFAM" id="SSF53613">
    <property type="entry name" value="Ribokinase-like"/>
    <property type="match status" value="1"/>
</dbReference>
<comment type="caution">
    <text evidence="12">The sequence shown here is derived from an EMBL/GenBank/DDBJ whole genome shotgun (WGS) entry which is preliminary data.</text>
</comment>
<evidence type="ECO:0000256" key="4">
    <source>
        <dbReference type="ARBA" id="ARBA00022777"/>
    </source>
</evidence>
<dbReference type="Gene3D" id="3.40.1190.20">
    <property type="match status" value="1"/>
</dbReference>
<keyword evidence="10" id="KW-0119">Carbohydrate metabolism</keyword>
<dbReference type="PRINTS" id="PR00037">
    <property type="entry name" value="HTHLACR"/>
</dbReference>
<keyword evidence="7" id="KW-0630">Potassium</keyword>
<feature type="non-terminal residue" evidence="12">
    <location>
        <position position="309"/>
    </location>
</feature>
<dbReference type="PANTHER" id="PTHR10584">
    <property type="entry name" value="SUGAR KINASE"/>
    <property type="match status" value="1"/>
</dbReference>
<keyword evidence="8" id="KW-0805">Transcription regulation</keyword>
<keyword evidence="5" id="KW-0067">ATP-binding</keyword>
<dbReference type="SUPFAM" id="SSF46785">
    <property type="entry name" value="Winged helix' DNA-binding domain"/>
    <property type="match status" value="1"/>
</dbReference>
<dbReference type="Gene3D" id="1.10.10.10">
    <property type="entry name" value="Winged helix-like DNA-binding domain superfamily/Winged helix DNA-binding domain"/>
    <property type="match status" value="1"/>
</dbReference>
<dbReference type="InterPro" id="IPR036390">
    <property type="entry name" value="WH_DNA-bd_sf"/>
</dbReference>
<feature type="domain" description="HTH deoR-type" evidence="11">
    <location>
        <begin position="2"/>
        <end position="57"/>
    </location>
</feature>
<accession>A0AAD2P099</accession>
<dbReference type="PRINTS" id="PR00990">
    <property type="entry name" value="RIBOKINASE"/>
</dbReference>
<evidence type="ECO:0000313" key="13">
    <source>
        <dbReference type="Proteomes" id="UP000561849"/>
    </source>
</evidence>
<dbReference type="GO" id="GO:0004747">
    <property type="term" value="F:ribokinase activity"/>
    <property type="evidence" value="ECO:0007669"/>
    <property type="project" value="InterPro"/>
</dbReference>
<proteinExistence type="predicted"/>
<keyword evidence="1" id="KW-0808">Transferase</keyword>
<dbReference type="PROSITE" id="PS51000">
    <property type="entry name" value="HTH_DEOR_2"/>
    <property type="match status" value="1"/>
</dbReference>
<evidence type="ECO:0000256" key="2">
    <source>
        <dbReference type="ARBA" id="ARBA00022723"/>
    </source>
</evidence>
<dbReference type="GO" id="GO:0046872">
    <property type="term" value="F:metal ion binding"/>
    <property type="evidence" value="ECO:0007669"/>
    <property type="project" value="UniProtKB-KW"/>
</dbReference>
<sequence length="309" mass="33802">MKFERHHEILKRLSKFGSVKVSDLSNSLNVTKETIRSDLNELARLGYLTRCHGGAFIVLDSLDTIAKNEIACALENYDTAQGIKKGHSTMKSQVCVIGSFNVDIISYLPRLPTIGESLLASNFIFSPGGKGCNQALAASFADTDVYFITKVGTDHFSDYAINFMNSSKIYKSIIYQTKETQTETATILVNEGTGDNVIAIYPGANMTMSSDEITIQKEAIINSDVILLQLETNYTALQQAITLAQKNSIPVIINPAPYNDIVNELIQDVDYITPNETEAGLLSGIDVHDLESAKRAAEAIHNKGVKNTV</sequence>
<dbReference type="Pfam" id="PF00294">
    <property type="entry name" value="PfkB"/>
    <property type="match status" value="1"/>
</dbReference>
<protein>
    <submittedName>
        <fullName evidence="12">DeoR family transcriptional regulator</fullName>
    </submittedName>
</protein>
<evidence type="ECO:0000256" key="10">
    <source>
        <dbReference type="ARBA" id="ARBA00023277"/>
    </source>
</evidence>
<dbReference type="CDD" id="cd01174">
    <property type="entry name" value="ribokinase"/>
    <property type="match status" value="1"/>
</dbReference>
<organism evidence="12 13">
    <name type="scientific">Escherichia coli O6</name>
    <dbReference type="NCBI Taxonomy" id="217992"/>
    <lineage>
        <taxon>Bacteria</taxon>
        <taxon>Pseudomonadati</taxon>
        <taxon>Pseudomonadota</taxon>
        <taxon>Gammaproteobacteria</taxon>
        <taxon>Enterobacterales</taxon>
        <taxon>Enterobacteriaceae</taxon>
        <taxon>Escherichia</taxon>
    </lineage>
</organism>
<evidence type="ECO:0000256" key="6">
    <source>
        <dbReference type="ARBA" id="ARBA00022842"/>
    </source>
</evidence>
<evidence type="ECO:0000313" key="12">
    <source>
        <dbReference type="EMBL" id="EFA5394962.1"/>
    </source>
</evidence>